<name>A0A6J5E4U8_9BURK</name>
<evidence type="ECO:0000259" key="2">
    <source>
        <dbReference type="Pfam" id="PF03466"/>
    </source>
</evidence>
<evidence type="ECO:0000313" key="3">
    <source>
        <dbReference type="EMBL" id="VWC05820.1"/>
    </source>
</evidence>
<dbReference type="RefSeq" id="WP_052001518.1">
    <property type="nucleotide sequence ID" value="NZ_CABVQD010000020.1"/>
</dbReference>
<evidence type="ECO:0000256" key="1">
    <source>
        <dbReference type="ARBA" id="ARBA00009437"/>
    </source>
</evidence>
<reference evidence="3 4" key="1">
    <citation type="submission" date="2019-09" db="EMBL/GenBank/DDBJ databases">
        <authorList>
            <person name="Depoorter E."/>
        </authorList>
    </citation>
    <scope>NUCLEOTIDE SEQUENCE [LARGE SCALE GENOMIC DNA]</scope>
    <source>
        <strain evidence="3">LMG 30113</strain>
    </source>
</reference>
<dbReference type="Proteomes" id="UP000494330">
    <property type="component" value="Unassembled WGS sequence"/>
</dbReference>
<dbReference type="PANTHER" id="PTHR30537">
    <property type="entry name" value="HTH-TYPE TRANSCRIPTIONAL REGULATOR"/>
    <property type="match status" value="1"/>
</dbReference>
<comment type="similarity">
    <text evidence="1">Belongs to the LysR transcriptional regulatory family.</text>
</comment>
<dbReference type="InterPro" id="IPR058163">
    <property type="entry name" value="LysR-type_TF_proteobact-type"/>
</dbReference>
<dbReference type="InterPro" id="IPR005119">
    <property type="entry name" value="LysR_subst-bd"/>
</dbReference>
<evidence type="ECO:0000313" key="4">
    <source>
        <dbReference type="Proteomes" id="UP000494330"/>
    </source>
</evidence>
<dbReference type="AlphaFoldDB" id="A0A6J5E4U8"/>
<proteinExistence type="inferred from homology"/>
<keyword evidence="4" id="KW-1185">Reference proteome</keyword>
<dbReference type="Pfam" id="PF03466">
    <property type="entry name" value="LysR_substrate"/>
    <property type="match status" value="1"/>
</dbReference>
<dbReference type="PANTHER" id="PTHR30537:SF5">
    <property type="entry name" value="HTH-TYPE TRANSCRIPTIONAL ACTIVATOR TTDR-RELATED"/>
    <property type="match status" value="1"/>
</dbReference>
<dbReference type="Gene3D" id="3.40.190.290">
    <property type="match status" value="1"/>
</dbReference>
<sequence>MSRVRERQQDVDFDGEGRVSAVPVRPHIKVNNGQTLRVAAANGLGVILQSQSLLADDVAAGRLVRLFPEHELPGRPMYLVHLRNRRKSFRLQGFIDFAIDPFTAWSFAHCCPTGIAG</sequence>
<organism evidence="3 4">
    <name type="scientific">Burkholderia paludis</name>
    <dbReference type="NCBI Taxonomy" id="1506587"/>
    <lineage>
        <taxon>Bacteria</taxon>
        <taxon>Pseudomonadati</taxon>
        <taxon>Pseudomonadota</taxon>
        <taxon>Betaproteobacteria</taxon>
        <taxon>Burkholderiales</taxon>
        <taxon>Burkholderiaceae</taxon>
        <taxon>Burkholderia</taxon>
        <taxon>Burkholderia cepacia complex</taxon>
    </lineage>
</organism>
<dbReference type="SUPFAM" id="SSF53850">
    <property type="entry name" value="Periplasmic binding protein-like II"/>
    <property type="match status" value="1"/>
</dbReference>
<accession>A0A6J5E4U8</accession>
<feature type="domain" description="LysR substrate-binding" evidence="2">
    <location>
        <begin position="20"/>
        <end position="98"/>
    </location>
</feature>
<protein>
    <submittedName>
        <fullName evidence="3">LysR family transcriptional regulator</fullName>
    </submittedName>
</protein>
<gene>
    <name evidence="3" type="ORF">BPA30113_04974</name>
</gene>
<dbReference type="EMBL" id="CABVQD010000020">
    <property type="protein sequence ID" value="VWC05820.1"/>
    <property type="molecule type" value="Genomic_DNA"/>
</dbReference>